<dbReference type="PANTHER" id="PTHR42879">
    <property type="entry name" value="3-OXOACYL-(ACYL-CARRIER-PROTEIN) REDUCTASE"/>
    <property type="match status" value="1"/>
</dbReference>
<evidence type="ECO:0000256" key="1">
    <source>
        <dbReference type="ARBA" id="ARBA00006484"/>
    </source>
</evidence>
<sequence>MKTAIVTGASSGIGFEISKKLLEMDYKVYGFGRDFSKNDLQDTNFIKVICDITKTYELVEKVKEIRKKEKVIVLVNNAGVGYFGLHEELNVKKIEQMVDTNLKAPLILTQLLLRDLKKHSGFIINISSITAKKSSTYGCAYAATKAGLSHFSRSLFDEARKTGLKVVNIHPDMTKTSFYDKANFKEGDIEESYITPQCVAEAVQMILSQRQGTVVTEITLQPQKHMIKRKK</sequence>
<protein>
    <submittedName>
        <fullName evidence="4">SDR family oxidoreductase</fullName>
    </submittedName>
</protein>
<dbReference type="Pfam" id="PF00106">
    <property type="entry name" value="adh_short"/>
    <property type="match status" value="1"/>
</dbReference>
<dbReference type="SUPFAM" id="SSF51735">
    <property type="entry name" value="NAD(P)-binding Rossmann-fold domains"/>
    <property type="match status" value="1"/>
</dbReference>
<dbReference type="EMBL" id="CP042243">
    <property type="protein sequence ID" value="QEK10970.1"/>
    <property type="molecule type" value="Genomic_DNA"/>
</dbReference>
<dbReference type="OrthoDB" id="9808814at2"/>
<keyword evidence="2" id="KW-0443">Lipid metabolism</keyword>
<dbReference type="PRINTS" id="PR00081">
    <property type="entry name" value="GDHRDH"/>
</dbReference>
<keyword evidence="5" id="KW-1185">Reference proteome</keyword>
<keyword evidence="2" id="KW-0753">Steroid metabolism</keyword>
<evidence type="ECO:0000313" key="5">
    <source>
        <dbReference type="Proteomes" id="UP000324646"/>
    </source>
</evidence>
<evidence type="ECO:0000256" key="2">
    <source>
        <dbReference type="ARBA" id="ARBA00023221"/>
    </source>
</evidence>
<dbReference type="InterPro" id="IPR002347">
    <property type="entry name" value="SDR_fam"/>
</dbReference>
<dbReference type="PRINTS" id="PR00080">
    <property type="entry name" value="SDRFAMILY"/>
</dbReference>
<dbReference type="GO" id="GO:0008202">
    <property type="term" value="P:steroid metabolic process"/>
    <property type="evidence" value="ECO:0007669"/>
    <property type="project" value="UniProtKB-KW"/>
</dbReference>
<accession>A0A5C0SAE2</accession>
<gene>
    <name evidence="4" type="ORF">FQB35_00500</name>
</gene>
<dbReference type="CDD" id="cd05233">
    <property type="entry name" value="SDR_c"/>
    <property type="match status" value="1"/>
</dbReference>
<proteinExistence type="inferred from homology"/>
<comment type="similarity">
    <text evidence="1 3">Belongs to the short-chain dehydrogenases/reductases (SDR) family.</text>
</comment>
<dbReference type="KEGG" id="crs:FQB35_00500"/>
<dbReference type="InterPro" id="IPR050259">
    <property type="entry name" value="SDR"/>
</dbReference>
<reference evidence="4 5" key="1">
    <citation type="submission" date="2019-07" db="EMBL/GenBank/DDBJ databases">
        <title>Complete genome of Crassaminicella thermophila SY095.</title>
        <authorList>
            <person name="Li X."/>
        </authorList>
    </citation>
    <scope>NUCLEOTIDE SEQUENCE [LARGE SCALE GENOMIC DNA]</scope>
    <source>
        <strain evidence="4 5">SY095</strain>
    </source>
</reference>
<evidence type="ECO:0000313" key="4">
    <source>
        <dbReference type="EMBL" id="QEK10970.1"/>
    </source>
</evidence>
<dbReference type="Proteomes" id="UP000324646">
    <property type="component" value="Chromosome"/>
</dbReference>
<dbReference type="PANTHER" id="PTHR42879:SF2">
    <property type="entry name" value="3-OXOACYL-[ACYL-CARRIER-PROTEIN] REDUCTASE FABG"/>
    <property type="match status" value="1"/>
</dbReference>
<dbReference type="AlphaFoldDB" id="A0A5C0SAE2"/>
<evidence type="ECO:0000256" key="3">
    <source>
        <dbReference type="RuleBase" id="RU000363"/>
    </source>
</evidence>
<dbReference type="RefSeq" id="WP_148808045.1">
    <property type="nucleotide sequence ID" value="NZ_CP042243.1"/>
</dbReference>
<organism evidence="4 5">
    <name type="scientific">Crassaminicella thermophila</name>
    <dbReference type="NCBI Taxonomy" id="2599308"/>
    <lineage>
        <taxon>Bacteria</taxon>
        <taxon>Bacillati</taxon>
        <taxon>Bacillota</taxon>
        <taxon>Clostridia</taxon>
        <taxon>Eubacteriales</taxon>
        <taxon>Clostridiaceae</taxon>
        <taxon>Crassaminicella</taxon>
    </lineage>
</organism>
<dbReference type="Gene3D" id="3.40.50.720">
    <property type="entry name" value="NAD(P)-binding Rossmann-like Domain"/>
    <property type="match status" value="1"/>
</dbReference>
<dbReference type="InterPro" id="IPR036291">
    <property type="entry name" value="NAD(P)-bd_dom_sf"/>
</dbReference>
<name>A0A5C0SAE2_CRATE</name>